<dbReference type="PRINTS" id="PR00368">
    <property type="entry name" value="FADPNR"/>
</dbReference>
<dbReference type="AlphaFoldDB" id="A0A9D2NSI9"/>
<dbReference type="PIRSF" id="PIRSF038984">
    <property type="entry name" value="FAD_binding_protein"/>
    <property type="match status" value="1"/>
</dbReference>
<dbReference type="Proteomes" id="UP000823896">
    <property type="component" value="Unassembled WGS sequence"/>
</dbReference>
<dbReference type="InterPro" id="IPR028348">
    <property type="entry name" value="FAD-binding_protein"/>
</dbReference>
<organism evidence="2 3">
    <name type="scientific">Candidatus Merdibacter merdavium</name>
    <dbReference type="NCBI Taxonomy" id="2838692"/>
    <lineage>
        <taxon>Bacteria</taxon>
        <taxon>Bacillati</taxon>
        <taxon>Bacillota</taxon>
        <taxon>Erysipelotrichia</taxon>
        <taxon>Erysipelotrichales</taxon>
        <taxon>Erysipelotrichaceae</taxon>
        <taxon>Merdibacter</taxon>
    </lineage>
</organism>
<dbReference type="PANTHER" id="PTHR43106">
    <property type="entry name" value="DEHYDROGENASE-RELATED"/>
    <property type="match status" value="1"/>
</dbReference>
<name>A0A9D2NSI9_9FIRM</name>
<dbReference type="Pfam" id="PF21688">
    <property type="entry name" value="FAD-depend_C"/>
    <property type="match status" value="1"/>
</dbReference>
<dbReference type="EMBL" id="DWWM01000054">
    <property type="protein sequence ID" value="HJC37129.1"/>
    <property type="molecule type" value="Genomic_DNA"/>
</dbReference>
<gene>
    <name evidence="2" type="ORF">H9702_08405</name>
</gene>
<evidence type="ECO:0000313" key="3">
    <source>
        <dbReference type="Proteomes" id="UP000823896"/>
    </source>
</evidence>
<feature type="domain" description="FAD-dependent protein C-terminal" evidence="1">
    <location>
        <begin position="249"/>
        <end position="406"/>
    </location>
</feature>
<sequence length="461" mass="51059">MNYDIVIIGAGPGGIFSAYEAIKNKPDLKIGVFEAGNPLEQRHCPIDGEKVKACVNCPTCGIMNGFGGAGAFSDGKYNITNEFGGNLYAYVGKKEAIALMEYVDRINCSHGGEHTRLFTNNNASIRQKCLENDLHLLQASVRHLGTDINYVVLKNLFAELSGKVDFHFRTRIEKVKKEENGYALITDQQESFSGKYCIISTGRSGSKWMQSICDSLGIRTESNRVDIGVRVELPADIFAHLTDELYESKIVYRTKKFQDRVRTFCMNPHGVVVSENTNGIVTVNGHSYEDPSRYTENTNFALLVSNHFTEPFKDSNEYGESIARLSNMLGGGVIVQRFGDLIRGQRSTVSRIADSFVTPTLSATPGDLSLVIPKRQMDDIIEMIYALDKVAPGTANDDTLLYGVEVKFYNMRVQVDRNLQTCHEGLFVIGDCSGVTHSLSHASASGVYVARYLTDTLMKQK</sequence>
<evidence type="ECO:0000259" key="1">
    <source>
        <dbReference type="Pfam" id="PF21688"/>
    </source>
</evidence>
<accession>A0A9D2NSI9</accession>
<comment type="caution">
    <text evidence="2">The sequence shown here is derived from an EMBL/GenBank/DDBJ whole genome shotgun (WGS) entry which is preliminary data.</text>
</comment>
<dbReference type="Gene3D" id="3.50.50.60">
    <property type="entry name" value="FAD/NAD(P)-binding domain"/>
    <property type="match status" value="2"/>
</dbReference>
<dbReference type="SUPFAM" id="SSF51905">
    <property type="entry name" value="FAD/NAD(P)-binding domain"/>
    <property type="match status" value="1"/>
</dbReference>
<dbReference type="PANTHER" id="PTHR43106:SF1">
    <property type="entry name" value="DEHYDROGENASE-RELATED"/>
    <property type="match status" value="1"/>
</dbReference>
<dbReference type="InterPro" id="IPR036188">
    <property type="entry name" value="FAD/NAD-bd_sf"/>
</dbReference>
<dbReference type="InterPro" id="IPR049516">
    <property type="entry name" value="FAD-depend_C"/>
</dbReference>
<protein>
    <submittedName>
        <fullName evidence="2">NAD(P)/FAD-dependent oxidoreductase</fullName>
    </submittedName>
</protein>
<proteinExistence type="predicted"/>
<reference evidence="2" key="2">
    <citation type="submission" date="2021-04" db="EMBL/GenBank/DDBJ databases">
        <authorList>
            <person name="Gilroy R."/>
        </authorList>
    </citation>
    <scope>NUCLEOTIDE SEQUENCE</scope>
    <source>
        <strain evidence="2">CHK187-11901</strain>
    </source>
</reference>
<evidence type="ECO:0000313" key="2">
    <source>
        <dbReference type="EMBL" id="HJC37129.1"/>
    </source>
</evidence>
<reference evidence="2" key="1">
    <citation type="journal article" date="2021" name="PeerJ">
        <title>Extensive microbial diversity within the chicken gut microbiome revealed by metagenomics and culture.</title>
        <authorList>
            <person name="Gilroy R."/>
            <person name="Ravi A."/>
            <person name="Getino M."/>
            <person name="Pursley I."/>
            <person name="Horton D.L."/>
            <person name="Alikhan N.F."/>
            <person name="Baker D."/>
            <person name="Gharbi K."/>
            <person name="Hall N."/>
            <person name="Watson M."/>
            <person name="Adriaenssens E.M."/>
            <person name="Foster-Nyarko E."/>
            <person name="Jarju S."/>
            <person name="Secka A."/>
            <person name="Antonio M."/>
            <person name="Oren A."/>
            <person name="Chaudhuri R.R."/>
            <person name="La Ragione R."/>
            <person name="Hildebrand F."/>
            <person name="Pallen M.J."/>
        </authorList>
    </citation>
    <scope>NUCLEOTIDE SEQUENCE</scope>
    <source>
        <strain evidence="2">CHK187-11901</strain>
    </source>
</reference>